<keyword evidence="2" id="KW-1185">Reference proteome</keyword>
<evidence type="ECO:0000313" key="1">
    <source>
        <dbReference type="EMBL" id="KOS40093.1"/>
    </source>
</evidence>
<comment type="caution">
    <text evidence="1">The sequence shown here is derived from an EMBL/GenBank/DDBJ whole genome shotgun (WGS) entry which is preliminary data.</text>
</comment>
<dbReference type="EMBL" id="LHQQ01000177">
    <property type="protein sequence ID" value="KOS40093.1"/>
    <property type="molecule type" value="Genomic_DNA"/>
</dbReference>
<reference evidence="1 2" key="1">
    <citation type="submission" date="2015-08" db="EMBL/GenBank/DDBJ databases">
        <title>Genome sequencing of Penicillium nordicum.</title>
        <authorList>
            <person name="Nguyen H.D."/>
            <person name="Seifert K.A."/>
        </authorList>
    </citation>
    <scope>NUCLEOTIDE SEQUENCE [LARGE SCALE GENOMIC DNA]</scope>
    <source>
        <strain evidence="1 2">DAOMC 185683</strain>
    </source>
</reference>
<dbReference type="Proteomes" id="UP000037696">
    <property type="component" value="Unassembled WGS sequence"/>
</dbReference>
<evidence type="ECO:0000313" key="2">
    <source>
        <dbReference type="Proteomes" id="UP000037696"/>
    </source>
</evidence>
<dbReference type="AlphaFoldDB" id="A0A0M9WD74"/>
<proteinExistence type="predicted"/>
<gene>
    <name evidence="1" type="ORF">ACN38_g9069</name>
</gene>
<accession>A0A0M9WD74</accession>
<organism evidence="1 2">
    <name type="scientific">Penicillium nordicum</name>
    <dbReference type="NCBI Taxonomy" id="229535"/>
    <lineage>
        <taxon>Eukaryota</taxon>
        <taxon>Fungi</taxon>
        <taxon>Dikarya</taxon>
        <taxon>Ascomycota</taxon>
        <taxon>Pezizomycotina</taxon>
        <taxon>Eurotiomycetes</taxon>
        <taxon>Eurotiomycetidae</taxon>
        <taxon>Eurotiales</taxon>
        <taxon>Aspergillaceae</taxon>
        <taxon>Penicillium</taxon>
    </lineage>
</organism>
<name>A0A0M9WD74_9EURO</name>
<sequence>MEHFRVLFFRCPFFFTPHYPRSCQVLSSSLQTYGAQPRVFRTAEFFRLAGPRGGYIYIPLFIEWTWDTQTNHRAYLC</sequence>
<protein>
    <submittedName>
        <fullName evidence="1">Uncharacterized protein</fullName>
    </submittedName>
</protein>